<reference evidence="1" key="1">
    <citation type="journal article" date="2022" name="bioRxiv">
        <title>Sequencing and chromosome-scale assembly of the giantPleurodeles waltlgenome.</title>
        <authorList>
            <person name="Brown T."/>
            <person name="Elewa A."/>
            <person name="Iarovenko S."/>
            <person name="Subramanian E."/>
            <person name="Araus A.J."/>
            <person name="Petzold A."/>
            <person name="Susuki M."/>
            <person name="Suzuki K.-i.T."/>
            <person name="Hayashi T."/>
            <person name="Toyoda A."/>
            <person name="Oliveira C."/>
            <person name="Osipova E."/>
            <person name="Leigh N.D."/>
            <person name="Simon A."/>
            <person name="Yun M.H."/>
        </authorList>
    </citation>
    <scope>NUCLEOTIDE SEQUENCE</scope>
    <source>
        <strain evidence="1">20211129_DDA</strain>
        <tissue evidence="1">Liver</tissue>
    </source>
</reference>
<comment type="caution">
    <text evidence="1">The sequence shown here is derived from an EMBL/GenBank/DDBJ whole genome shotgun (WGS) entry which is preliminary data.</text>
</comment>
<proteinExistence type="predicted"/>
<evidence type="ECO:0000313" key="2">
    <source>
        <dbReference type="Proteomes" id="UP001066276"/>
    </source>
</evidence>
<dbReference type="EMBL" id="JANPWB010000015">
    <property type="protein sequence ID" value="KAJ1093836.1"/>
    <property type="molecule type" value="Genomic_DNA"/>
</dbReference>
<dbReference type="AlphaFoldDB" id="A0AAV7LR24"/>
<organism evidence="1 2">
    <name type="scientific">Pleurodeles waltl</name>
    <name type="common">Iberian ribbed newt</name>
    <dbReference type="NCBI Taxonomy" id="8319"/>
    <lineage>
        <taxon>Eukaryota</taxon>
        <taxon>Metazoa</taxon>
        <taxon>Chordata</taxon>
        <taxon>Craniata</taxon>
        <taxon>Vertebrata</taxon>
        <taxon>Euteleostomi</taxon>
        <taxon>Amphibia</taxon>
        <taxon>Batrachia</taxon>
        <taxon>Caudata</taxon>
        <taxon>Salamandroidea</taxon>
        <taxon>Salamandridae</taxon>
        <taxon>Pleurodelinae</taxon>
        <taxon>Pleurodeles</taxon>
    </lineage>
</organism>
<accession>A0AAV7LR24</accession>
<name>A0AAV7LR24_PLEWA</name>
<protein>
    <submittedName>
        <fullName evidence="1">Uncharacterized protein</fullName>
    </submittedName>
</protein>
<sequence>MRPSRLFMTFRLYQSAFPTLNTISSLEKAPAYNARGGETRVGCFFSSSCAIILDVAFAKGNEVSFFQRLEVK</sequence>
<gene>
    <name evidence="1" type="ORF">NDU88_006927</name>
</gene>
<dbReference type="Proteomes" id="UP001066276">
    <property type="component" value="Chromosome 11"/>
</dbReference>
<keyword evidence="2" id="KW-1185">Reference proteome</keyword>
<evidence type="ECO:0000313" key="1">
    <source>
        <dbReference type="EMBL" id="KAJ1093836.1"/>
    </source>
</evidence>